<dbReference type="EMBL" id="PGFZ01000010">
    <property type="protein sequence ID" value="POZ50479.1"/>
    <property type="molecule type" value="Genomic_DNA"/>
</dbReference>
<organism evidence="1 2">
    <name type="scientific">Methylovulum psychrotolerans</name>
    <dbReference type="NCBI Taxonomy" id="1704499"/>
    <lineage>
        <taxon>Bacteria</taxon>
        <taxon>Pseudomonadati</taxon>
        <taxon>Pseudomonadota</taxon>
        <taxon>Gammaproteobacteria</taxon>
        <taxon>Methylococcales</taxon>
        <taxon>Methylococcaceae</taxon>
        <taxon>Methylovulum</taxon>
    </lineage>
</organism>
<protein>
    <submittedName>
        <fullName evidence="1">Uncharacterized protein</fullName>
    </submittedName>
</protein>
<dbReference type="AlphaFoldDB" id="A0A2S5CI61"/>
<dbReference type="Proteomes" id="UP000237423">
    <property type="component" value="Unassembled WGS sequence"/>
</dbReference>
<sequence>MTNIGDIKEYLVSKKRNFVSDVRLRPSDETIMIYLNQDKVGTKANSEVTSILQLNNLKKDLVKQFSKNVEIIFVQNDRQQELESGFYQMLNRKFHDQIVSLYVSFKNESMVDAFIEASNLTSQLESDVSKHFKKILEDADLKIGIIYWLSSPSDLPSLPAILRALKILQPINLQTMAAHMQESYKSVSDRWLRNKLDQLRKKGLVIWQKDSETYTITNMALRFVPAGTKRNSSDIERALALGKRKW</sequence>
<comment type="caution">
    <text evidence="1">The sequence shown here is derived from an EMBL/GenBank/DDBJ whole genome shotgun (WGS) entry which is preliminary data.</text>
</comment>
<name>A0A2S5CI61_9GAMM</name>
<proteinExistence type="predicted"/>
<evidence type="ECO:0000313" key="1">
    <source>
        <dbReference type="EMBL" id="POZ50479.1"/>
    </source>
</evidence>
<gene>
    <name evidence="1" type="ORF">AADEFJLK_03674</name>
</gene>
<dbReference type="RefSeq" id="WP_103975297.1">
    <property type="nucleotide sequence ID" value="NZ_PGFZ01000010.1"/>
</dbReference>
<reference evidence="1 2" key="1">
    <citation type="submission" date="2017-11" db="EMBL/GenBank/DDBJ databases">
        <title>Draft Genome Sequence of Methylobacter psychrotolerans Sph1T, an Obligate Methanotroph from Low-Temperature Environments.</title>
        <authorList>
            <person name="Oshkin I.Y."/>
            <person name="Miroshnikov K."/>
            <person name="Belova S.E."/>
            <person name="Korzhenkov A."/>
            <person name="Toshchakov S.V."/>
            <person name="Dedysh S.N."/>
        </authorList>
    </citation>
    <scope>NUCLEOTIDE SEQUENCE [LARGE SCALE GENOMIC DNA]</scope>
    <source>
        <strain evidence="1 2">Sph1</strain>
    </source>
</reference>
<evidence type="ECO:0000313" key="2">
    <source>
        <dbReference type="Proteomes" id="UP000237423"/>
    </source>
</evidence>
<accession>A0A2S5CI61</accession>